<dbReference type="Pfam" id="PF01636">
    <property type="entry name" value="APH"/>
    <property type="match status" value="1"/>
</dbReference>
<dbReference type="Gene3D" id="3.90.1200.10">
    <property type="match status" value="1"/>
</dbReference>
<dbReference type="PANTHER" id="PTHR21310:SF54">
    <property type="entry name" value="AMINOGLYCOSIDE PHOSPHOTRANSFERASE DOMAIN-CONTAINING PROTEIN"/>
    <property type="match status" value="1"/>
</dbReference>
<reference evidence="2 3" key="1">
    <citation type="journal article" date="2014" name="Genome Biol. Evol.">
        <title>Comparative genomics and transcriptomics analyses reveal divergent lifestyle features of nematode endoparasitic fungus Hirsutella minnesotensis.</title>
        <authorList>
            <person name="Lai Y."/>
            <person name="Liu K."/>
            <person name="Zhang X."/>
            <person name="Zhang X."/>
            <person name="Li K."/>
            <person name="Wang N."/>
            <person name="Shu C."/>
            <person name="Wu Y."/>
            <person name="Wang C."/>
            <person name="Bushley K.E."/>
            <person name="Xiang M."/>
            <person name="Liu X."/>
        </authorList>
    </citation>
    <scope>NUCLEOTIDE SEQUENCE [LARGE SCALE GENOMIC DNA]</scope>
    <source>
        <strain evidence="2 3">3608</strain>
    </source>
</reference>
<dbReference type="PANTHER" id="PTHR21310">
    <property type="entry name" value="AMINOGLYCOSIDE PHOSPHOTRANSFERASE-RELATED-RELATED"/>
    <property type="match status" value="1"/>
</dbReference>
<dbReference type="InterPro" id="IPR051678">
    <property type="entry name" value="AGP_Transferase"/>
</dbReference>
<evidence type="ECO:0000313" key="2">
    <source>
        <dbReference type="EMBL" id="KJZ68334.1"/>
    </source>
</evidence>
<dbReference type="AlphaFoldDB" id="A0A0F8A097"/>
<dbReference type="SUPFAM" id="SSF56112">
    <property type="entry name" value="Protein kinase-like (PK-like)"/>
    <property type="match status" value="1"/>
</dbReference>
<keyword evidence="3" id="KW-1185">Reference proteome</keyword>
<dbReference type="EMBL" id="KQ030927">
    <property type="protein sequence ID" value="KJZ68334.1"/>
    <property type="molecule type" value="Genomic_DNA"/>
</dbReference>
<evidence type="ECO:0000259" key="1">
    <source>
        <dbReference type="Pfam" id="PF01636"/>
    </source>
</evidence>
<organism evidence="2 3">
    <name type="scientific">Hirsutella minnesotensis 3608</name>
    <dbReference type="NCBI Taxonomy" id="1043627"/>
    <lineage>
        <taxon>Eukaryota</taxon>
        <taxon>Fungi</taxon>
        <taxon>Dikarya</taxon>
        <taxon>Ascomycota</taxon>
        <taxon>Pezizomycotina</taxon>
        <taxon>Sordariomycetes</taxon>
        <taxon>Hypocreomycetidae</taxon>
        <taxon>Hypocreales</taxon>
        <taxon>Ophiocordycipitaceae</taxon>
        <taxon>Hirsutella</taxon>
    </lineage>
</organism>
<dbReference type="InterPro" id="IPR002575">
    <property type="entry name" value="Aminoglycoside_PTrfase"/>
</dbReference>
<feature type="domain" description="Aminoglycoside phosphotransferase" evidence="1">
    <location>
        <begin position="30"/>
        <end position="231"/>
    </location>
</feature>
<dbReference type="Proteomes" id="UP000054481">
    <property type="component" value="Unassembled WGS sequence"/>
</dbReference>
<proteinExistence type="predicted"/>
<protein>
    <recommendedName>
        <fullName evidence="1">Aminoglycoside phosphotransferase domain-containing protein</fullName>
    </recommendedName>
</protein>
<accession>A0A0F8A097</accession>
<evidence type="ECO:0000313" key="3">
    <source>
        <dbReference type="Proteomes" id="UP000054481"/>
    </source>
</evidence>
<dbReference type="InterPro" id="IPR011009">
    <property type="entry name" value="Kinase-like_dom_sf"/>
</dbReference>
<name>A0A0F8A097_9HYPO</name>
<gene>
    <name evidence="2" type="ORF">HIM_12275</name>
</gene>
<sequence length="260" mass="29332">MDLVEQGHVLYKAPSTTVLSIYDKIAVKISHENLTTEHETLSYLQGQLPGFPVPRPHGLVRLGTFYMLFTTFVPGLDLGKVWSQLDGTQKQDIGHQLDSIFSELRSLPFTDGCLIGGVHGKGCKDVRRDVRTSSKPIEGVKQFEDFIFAGSKIASPLYIGLLRSLLPSSHTKCVFTHGDVRPANVIVDRANDSTWKVVAIIDWDASGFYPEYWECIKVTNNLTSRDTSDWYKYVPKSLSPQQFPIQWLVDRLWDRDALNS</sequence>
<dbReference type="OrthoDB" id="5404599at2759"/>